<dbReference type="Pfam" id="PF14748">
    <property type="entry name" value="P5CR_dimer"/>
    <property type="match status" value="1"/>
</dbReference>
<keyword evidence="4" id="KW-0028">Amino-acid biosynthesis</keyword>
<dbReference type="InterPro" id="IPR036291">
    <property type="entry name" value="NAD(P)-bd_dom_sf"/>
</dbReference>
<protein>
    <recommendedName>
        <fullName evidence="4 5">Pyrroline-5-carboxylate reductase</fullName>
        <shortName evidence="4">P5C reductase</shortName>
        <shortName evidence="4">P5CR</shortName>
        <ecNumber evidence="4 5">1.5.1.2</ecNumber>
    </recommendedName>
    <alternativeName>
        <fullName evidence="4">PCA reductase</fullName>
    </alternativeName>
</protein>
<comment type="similarity">
    <text evidence="1 4">Belongs to the pyrroline-5-carboxylate reductase family.</text>
</comment>
<dbReference type="InterPro" id="IPR008927">
    <property type="entry name" value="6-PGluconate_DH-like_C_sf"/>
</dbReference>
<dbReference type="PATRIC" id="fig|523850.10.peg.896"/>
<evidence type="ECO:0000256" key="2">
    <source>
        <dbReference type="ARBA" id="ARBA00022857"/>
    </source>
</evidence>
<dbReference type="STRING" id="523850.TON_0888"/>
<dbReference type="Gene3D" id="3.40.50.720">
    <property type="entry name" value="NAD(P)-binding Rossmann-like Domain"/>
    <property type="match status" value="1"/>
</dbReference>
<dbReference type="UniPathway" id="UPA00098">
    <property type="reaction ID" value="UER00361"/>
</dbReference>
<keyword evidence="2 4" id="KW-0521">NADP</keyword>
<feature type="binding site" evidence="6">
    <location>
        <begin position="63"/>
        <end position="66"/>
    </location>
    <ligand>
        <name>NADP(+)</name>
        <dbReference type="ChEBI" id="CHEBI:58349"/>
    </ligand>
</feature>
<comment type="subcellular location">
    <subcellularLocation>
        <location evidence="4">Cytoplasm</location>
    </subcellularLocation>
</comment>
<dbReference type="GO" id="GO:0005737">
    <property type="term" value="C:cytoplasm"/>
    <property type="evidence" value="ECO:0007669"/>
    <property type="project" value="UniProtKB-SubCell"/>
</dbReference>
<reference evidence="9 10" key="1">
    <citation type="journal article" date="2008" name="J. Bacteriol.">
        <title>The complete genome sequence of Thermococcus onnurineus NA1 reveals a mixed heterotrophic and carboxydotrophic metabolism.</title>
        <authorList>
            <person name="Lee H.S."/>
            <person name="Kang S.G."/>
            <person name="Bae S.S."/>
            <person name="Lim J.K."/>
            <person name="Cho Y."/>
            <person name="Kim Y.J."/>
            <person name="Jeon J.H."/>
            <person name="Cha S.S."/>
            <person name="Kwon K.K."/>
            <person name="Kim H.T."/>
            <person name="Park C.J."/>
            <person name="Lee H.W."/>
            <person name="Kim S.I."/>
            <person name="Chun J."/>
            <person name="Colwell R.R."/>
            <person name="Kim S.J."/>
            <person name="Lee J.H."/>
        </authorList>
    </citation>
    <scope>NUCLEOTIDE SEQUENCE [LARGE SCALE GENOMIC DNA]</scope>
    <source>
        <strain evidence="9 10">NA1</strain>
    </source>
</reference>
<keyword evidence="4" id="KW-0963">Cytoplasm</keyword>
<evidence type="ECO:0000259" key="7">
    <source>
        <dbReference type="Pfam" id="PF03807"/>
    </source>
</evidence>
<dbReference type="NCBIfam" id="TIGR00112">
    <property type="entry name" value="proC"/>
    <property type="match status" value="1"/>
</dbReference>
<evidence type="ECO:0000256" key="6">
    <source>
        <dbReference type="PIRSR" id="PIRSR000193-1"/>
    </source>
</evidence>
<dbReference type="PANTHER" id="PTHR11645">
    <property type="entry name" value="PYRROLINE-5-CARBOXYLATE REDUCTASE"/>
    <property type="match status" value="1"/>
</dbReference>
<dbReference type="GeneID" id="7017191"/>
<dbReference type="KEGG" id="ton:TON_0888"/>
<dbReference type="EMBL" id="CP000855">
    <property type="protein sequence ID" value="ACJ16376.1"/>
    <property type="molecule type" value="Genomic_DNA"/>
</dbReference>
<dbReference type="PANTHER" id="PTHR11645:SF0">
    <property type="entry name" value="PYRROLINE-5-CARBOXYLATE REDUCTASE 3"/>
    <property type="match status" value="1"/>
</dbReference>
<evidence type="ECO:0000313" key="10">
    <source>
        <dbReference type="Proteomes" id="UP000002727"/>
    </source>
</evidence>
<dbReference type="RefSeq" id="WP_012571848.1">
    <property type="nucleotide sequence ID" value="NC_011529.1"/>
</dbReference>
<dbReference type="EC" id="1.5.1.2" evidence="4 5"/>
<feature type="domain" description="Pyrroline-5-carboxylate reductase dimerisation" evidence="8">
    <location>
        <begin position="152"/>
        <end position="254"/>
    </location>
</feature>
<evidence type="ECO:0000256" key="5">
    <source>
        <dbReference type="NCBIfam" id="TIGR00112"/>
    </source>
</evidence>
<dbReference type="InterPro" id="IPR029036">
    <property type="entry name" value="P5CR_dimer"/>
</dbReference>
<dbReference type="InterPro" id="IPR028939">
    <property type="entry name" value="P5C_Rdtase_cat_N"/>
</dbReference>
<keyword evidence="10" id="KW-1185">Reference proteome</keyword>
<dbReference type="GO" id="GO:0055129">
    <property type="term" value="P:L-proline biosynthetic process"/>
    <property type="evidence" value="ECO:0007669"/>
    <property type="project" value="UniProtKB-UniRule"/>
</dbReference>
<comment type="pathway">
    <text evidence="4">Amino-acid biosynthesis; L-proline biosynthesis; L-proline from L-glutamate 5-semialdehyde: step 1/1.</text>
</comment>
<dbReference type="SUPFAM" id="SSF51735">
    <property type="entry name" value="NAD(P)-binding Rossmann-fold domains"/>
    <property type="match status" value="1"/>
</dbReference>
<dbReference type="HOGENOM" id="CLU_042344_1_2_2"/>
<dbReference type="AlphaFoldDB" id="B6YWB3"/>
<keyword evidence="3 4" id="KW-0560">Oxidoreductase</keyword>
<dbReference type="HAMAP" id="MF_01925">
    <property type="entry name" value="P5C_reductase"/>
    <property type="match status" value="1"/>
</dbReference>
<comment type="catalytic activity">
    <reaction evidence="4">
        <text>L-proline + NADP(+) = (S)-1-pyrroline-5-carboxylate + NADPH + 2 H(+)</text>
        <dbReference type="Rhea" id="RHEA:14109"/>
        <dbReference type="ChEBI" id="CHEBI:15378"/>
        <dbReference type="ChEBI" id="CHEBI:17388"/>
        <dbReference type="ChEBI" id="CHEBI:57783"/>
        <dbReference type="ChEBI" id="CHEBI:58349"/>
        <dbReference type="ChEBI" id="CHEBI:60039"/>
        <dbReference type="EC" id="1.5.1.2"/>
    </reaction>
</comment>
<gene>
    <name evidence="4" type="primary">proC</name>
    <name evidence="9" type="ordered locus">TON_0888</name>
</gene>
<dbReference type="Proteomes" id="UP000002727">
    <property type="component" value="Chromosome"/>
</dbReference>
<dbReference type="FunFam" id="1.10.3730.10:FF:000001">
    <property type="entry name" value="Pyrroline-5-carboxylate reductase"/>
    <property type="match status" value="1"/>
</dbReference>
<name>B6YWB3_THEON</name>
<evidence type="ECO:0000256" key="1">
    <source>
        <dbReference type="ARBA" id="ARBA00005525"/>
    </source>
</evidence>
<comment type="function">
    <text evidence="4">Catalyzes the reduction of 1-pyrroline-5-carboxylate (PCA) to L-proline.</text>
</comment>
<organism evidence="9 10">
    <name type="scientific">Thermococcus onnurineus (strain NA1)</name>
    <dbReference type="NCBI Taxonomy" id="523850"/>
    <lineage>
        <taxon>Archaea</taxon>
        <taxon>Methanobacteriati</taxon>
        <taxon>Methanobacteriota</taxon>
        <taxon>Thermococci</taxon>
        <taxon>Thermococcales</taxon>
        <taxon>Thermococcaceae</taxon>
        <taxon>Thermococcus</taxon>
    </lineage>
</organism>
<keyword evidence="4" id="KW-0641">Proline biosynthesis</keyword>
<feature type="binding site" evidence="6">
    <location>
        <position position="50"/>
    </location>
    <ligand>
        <name>NADPH</name>
        <dbReference type="ChEBI" id="CHEBI:57783"/>
    </ligand>
</feature>
<sequence length="262" mass="27910">MKVAVIGAGTIGGAVAKALAEAGHSVIATRRSVEKAMWLEEHGVRVIRNNVEAAEWAEVVFIAVKPNKVPGVLREINKAIGGKLVISLAAGIPLKNLKRLAPKAKFVRAMPNIAILVKESFTAYTSDGLSEEDITIVENLFSSFGKCLRVDEEHMDAITGLSGSGPAYVSVFLEAMIYGGLRVGLPRDVAKLAAAQTLLGTAKLLLESENHPAEIRDMVITPGGTTIDGIFELEEGKIRTAIMKAVDAATKKSKILSVEIKK</sequence>
<dbReference type="InterPro" id="IPR000304">
    <property type="entry name" value="Pyrroline-COOH_reductase"/>
</dbReference>
<comment type="catalytic activity">
    <reaction evidence="4">
        <text>L-proline + NAD(+) = (S)-1-pyrroline-5-carboxylate + NADH + 2 H(+)</text>
        <dbReference type="Rhea" id="RHEA:14105"/>
        <dbReference type="ChEBI" id="CHEBI:15378"/>
        <dbReference type="ChEBI" id="CHEBI:17388"/>
        <dbReference type="ChEBI" id="CHEBI:57540"/>
        <dbReference type="ChEBI" id="CHEBI:57945"/>
        <dbReference type="ChEBI" id="CHEBI:60039"/>
        <dbReference type="EC" id="1.5.1.2"/>
    </reaction>
</comment>
<accession>B6YWB3</accession>
<feature type="domain" description="Pyrroline-5-carboxylate reductase catalytic N-terminal" evidence="7">
    <location>
        <begin position="2"/>
        <end position="91"/>
    </location>
</feature>
<evidence type="ECO:0000259" key="8">
    <source>
        <dbReference type="Pfam" id="PF14748"/>
    </source>
</evidence>
<evidence type="ECO:0000256" key="4">
    <source>
        <dbReference type="HAMAP-Rule" id="MF_01925"/>
    </source>
</evidence>
<dbReference type="OrthoDB" id="25257at2157"/>
<evidence type="ECO:0000256" key="3">
    <source>
        <dbReference type="ARBA" id="ARBA00023002"/>
    </source>
</evidence>
<dbReference type="SUPFAM" id="SSF48179">
    <property type="entry name" value="6-phosphogluconate dehydrogenase C-terminal domain-like"/>
    <property type="match status" value="1"/>
</dbReference>
<evidence type="ECO:0000313" key="9">
    <source>
        <dbReference type="EMBL" id="ACJ16376.1"/>
    </source>
</evidence>
<dbReference type="GO" id="GO:0004735">
    <property type="term" value="F:pyrroline-5-carboxylate reductase activity"/>
    <property type="evidence" value="ECO:0007669"/>
    <property type="project" value="UniProtKB-UniRule"/>
</dbReference>
<proteinExistence type="inferred from homology"/>
<dbReference type="eggNOG" id="arCOG00455">
    <property type="taxonomic scope" value="Archaea"/>
</dbReference>
<dbReference type="PIRSF" id="PIRSF000193">
    <property type="entry name" value="Pyrrol-5-carb_rd"/>
    <property type="match status" value="1"/>
</dbReference>
<dbReference type="Gene3D" id="1.10.3730.10">
    <property type="entry name" value="ProC C-terminal domain-like"/>
    <property type="match status" value="1"/>
</dbReference>
<dbReference type="Pfam" id="PF03807">
    <property type="entry name" value="F420_oxidored"/>
    <property type="match status" value="1"/>
</dbReference>